<dbReference type="FunFam" id="3.30.420.40:FF:000040">
    <property type="entry name" value="tRNA N6-adenosine threonylcarbamoyltransferase"/>
    <property type="match status" value="1"/>
</dbReference>
<dbReference type="GO" id="GO:0005506">
    <property type="term" value="F:iron ion binding"/>
    <property type="evidence" value="ECO:0007669"/>
    <property type="project" value="UniProtKB-UniRule"/>
</dbReference>
<evidence type="ECO:0000256" key="1">
    <source>
        <dbReference type="ARBA" id="ARBA00022490"/>
    </source>
</evidence>
<keyword evidence="2 8" id="KW-0808">Transferase</keyword>
<comment type="caution">
    <text evidence="10">The sequence shown here is derived from an EMBL/GenBank/DDBJ whole genome shotgun (WGS) entry which is preliminary data.</text>
</comment>
<evidence type="ECO:0000256" key="2">
    <source>
        <dbReference type="ARBA" id="ARBA00022679"/>
    </source>
</evidence>
<dbReference type="InterPro" id="IPR022450">
    <property type="entry name" value="TsaD"/>
</dbReference>
<keyword evidence="4 8" id="KW-0479">Metal-binding</keyword>
<evidence type="ECO:0000256" key="8">
    <source>
        <dbReference type="HAMAP-Rule" id="MF_01445"/>
    </source>
</evidence>
<name>A0A2M6W4F2_9BACT</name>
<dbReference type="GO" id="GO:0061711">
    <property type="term" value="F:tRNA N(6)-L-threonylcarbamoyladenine synthase activity"/>
    <property type="evidence" value="ECO:0007669"/>
    <property type="project" value="UniProtKB-EC"/>
</dbReference>
<evidence type="ECO:0000313" key="10">
    <source>
        <dbReference type="EMBL" id="PIT87661.1"/>
    </source>
</evidence>
<feature type="binding site" evidence="8">
    <location>
        <begin position="138"/>
        <end position="142"/>
    </location>
    <ligand>
        <name>substrate</name>
    </ligand>
</feature>
<dbReference type="AlphaFoldDB" id="A0A2M6W4F2"/>
<dbReference type="GO" id="GO:0002949">
    <property type="term" value="P:tRNA threonylcarbamoyladenosine modification"/>
    <property type="evidence" value="ECO:0007669"/>
    <property type="project" value="UniProtKB-UniRule"/>
</dbReference>
<dbReference type="HAMAP" id="MF_01445">
    <property type="entry name" value="TsaD"/>
    <property type="match status" value="1"/>
</dbReference>
<dbReference type="PANTHER" id="PTHR11735:SF6">
    <property type="entry name" value="TRNA N6-ADENOSINE THREONYLCARBAMOYLTRANSFERASE, MITOCHONDRIAL"/>
    <property type="match status" value="1"/>
</dbReference>
<dbReference type="InterPro" id="IPR017861">
    <property type="entry name" value="KAE1/TsaD"/>
</dbReference>
<feature type="binding site" evidence="8">
    <location>
        <position position="114"/>
    </location>
    <ligand>
        <name>Fe cation</name>
        <dbReference type="ChEBI" id="CHEBI:24875"/>
    </ligand>
</feature>
<dbReference type="Pfam" id="PF00814">
    <property type="entry name" value="TsaD"/>
    <property type="match status" value="1"/>
</dbReference>
<accession>A0A2M6W4F2</accession>
<feature type="binding site" evidence="8">
    <location>
        <position position="110"/>
    </location>
    <ligand>
        <name>Fe cation</name>
        <dbReference type="ChEBI" id="CHEBI:24875"/>
    </ligand>
</feature>
<dbReference type="Proteomes" id="UP000231183">
    <property type="component" value="Unassembled WGS sequence"/>
</dbReference>
<feature type="binding site" evidence="8">
    <location>
        <position position="171"/>
    </location>
    <ligand>
        <name>substrate</name>
    </ligand>
</feature>
<dbReference type="InterPro" id="IPR000905">
    <property type="entry name" value="Gcp-like_dom"/>
</dbReference>
<evidence type="ECO:0000313" key="11">
    <source>
        <dbReference type="Proteomes" id="UP000231183"/>
    </source>
</evidence>
<keyword evidence="1 8" id="KW-0963">Cytoplasm</keyword>
<gene>
    <name evidence="8 10" type="primary">tsaD</name>
    <name evidence="10" type="ORF">COU31_01775</name>
</gene>
<dbReference type="PRINTS" id="PR00789">
    <property type="entry name" value="OSIALOPTASE"/>
</dbReference>
<proteinExistence type="inferred from homology"/>
<dbReference type="InterPro" id="IPR043129">
    <property type="entry name" value="ATPase_NBD"/>
</dbReference>
<dbReference type="PANTHER" id="PTHR11735">
    <property type="entry name" value="TRNA N6-ADENOSINE THREONYLCARBAMOYLTRANSFERASE"/>
    <property type="match status" value="1"/>
</dbReference>
<comment type="similarity">
    <text evidence="8">Belongs to the KAE1 / TsaD family.</text>
</comment>
<feature type="domain" description="Gcp-like" evidence="9">
    <location>
        <begin position="27"/>
        <end position="310"/>
    </location>
</feature>
<protein>
    <recommendedName>
        <fullName evidence="8">tRNA N6-adenosine threonylcarbamoyltransferase</fullName>
        <ecNumber evidence="8">2.3.1.234</ecNumber>
    </recommendedName>
    <alternativeName>
        <fullName evidence="8">N6-L-threonylcarbamoyladenine synthase</fullName>
        <shortName evidence="8">t(6)A synthase</shortName>
    </alternativeName>
    <alternativeName>
        <fullName evidence="8">t(6)A37 threonylcarbamoyladenosine biosynthesis protein TsaD</fullName>
    </alternativeName>
    <alternativeName>
        <fullName evidence="8">tRNA threonylcarbamoyladenosine biosynthesis protein TsaD</fullName>
    </alternativeName>
</protein>
<dbReference type="NCBIfam" id="TIGR03723">
    <property type="entry name" value="T6A_TsaD_YgjD"/>
    <property type="match status" value="1"/>
</dbReference>
<evidence type="ECO:0000256" key="4">
    <source>
        <dbReference type="ARBA" id="ARBA00022723"/>
    </source>
</evidence>
<dbReference type="CDD" id="cd24133">
    <property type="entry name" value="ASKHA_NBD_TsaD_bac"/>
    <property type="match status" value="1"/>
</dbReference>
<dbReference type="GO" id="GO:0005737">
    <property type="term" value="C:cytoplasm"/>
    <property type="evidence" value="ECO:0007669"/>
    <property type="project" value="UniProtKB-SubCell"/>
</dbReference>
<dbReference type="Gene3D" id="3.30.420.40">
    <property type="match status" value="2"/>
</dbReference>
<reference evidence="11" key="1">
    <citation type="submission" date="2017-09" db="EMBL/GenBank/DDBJ databases">
        <title>Depth-based differentiation of microbial function through sediment-hosted aquifers and enrichment of novel symbionts in the deep terrestrial subsurface.</title>
        <authorList>
            <person name="Probst A.J."/>
            <person name="Ladd B."/>
            <person name="Jarett J.K."/>
            <person name="Geller-Mcgrath D.E."/>
            <person name="Sieber C.M.K."/>
            <person name="Emerson J.B."/>
            <person name="Anantharaman K."/>
            <person name="Thomas B.C."/>
            <person name="Malmstrom R."/>
            <person name="Stieglmeier M."/>
            <person name="Klingl A."/>
            <person name="Woyke T."/>
            <person name="Ryan C.M."/>
            <person name="Banfield J.F."/>
        </authorList>
    </citation>
    <scope>NUCLEOTIDE SEQUENCE [LARGE SCALE GENOMIC DNA]</scope>
</reference>
<feature type="binding site" evidence="8">
    <location>
        <position position="184"/>
    </location>
    <ligand>
        <name>substrate</name>
    </ligand>
</feature>
<dbReference type="SUPFAM" id="SSF53067">
    <property type="entry name" value="Actin-like ATPase domain"/>
    <property type="match status" value="2"/>
</dbReference>
<dbReference type="EC" id="2.3.1.234" evidence="8"/>
<keyword evidence="6 8" id="KW-0012">Acyltransferase</keyword>
<comment type="caution">
    <text evidence="8">Lacks conserved residue(s) required for the propagation of feature annotation.</text>
</comment>
<organism evidence="10 11">
    <name type="scientific">Candidatus Magasanikbacteria bacterium CG10_big_fil_rev_8_21_14_0_10_40_10</name>
    <dbReference type="NCBI Taxonomy" id="1974648"/>
    <lineage>
        <taxon>Bacteria</taxon>
        <taxon>Candidatus Magasanikiibacteriota</taxon>
    </lineage>
</organism>
<dbReference type="NCBIfam" id="TIGR00329">
    <property type="entry name" value="gcp_kae1"/>
    <property type="match status" value="1"/>
</dbReference>
<keyword evidence="5 8" id="KW-0408">Iron</keyword>
<comment type="subcellular location">
    <subcellularLocation>
        <location evidence="8">Cytoplasm</location>
    </subcellularLocation>
</comment>
<evidence type="ECO:0000256" key="7">
    <source>
        <dbReference type="ARBA" id="ARBA00048117"/>
    </source>
</evidence>
<evidence type="ECO:0000259" key="9">
    <source>
        <dbReference type="Pfam" id="PF00814"/>
    </source>
</evidence>
<sequence length="337" mass="36850">MLILGIESSCDDTSVALLDCSQNGCFVIKQTTASQIGIHKKYGGVVPELAGRAHAEKIIVLLEKILKNQPHPDVIAITSGPGLITGLLVGVESARALSYIKKIPLVAVNHIAGHIHSVQISPRDQKPNKIIYPALSLVVSGGHTELIYIPKQGRYQKLGATLDDAAGECFDKTAQLINLPYPGGPRISSLAKNGNARAIDFPRPMLNQDNYNFSFSGLKTSALYYRQKNPQFNPADFCASLQQAIIDVLVGKTIKAVRQYRPKSLLVVGGVSANPLLRQTIQKQLRQFNLQTNCFLPAKKYCMDNASMIAVAGYYQAKNKRFTPWRKLKADPGWAIA</sequence>
<evidence type="ECO:0000256" key="3">
    <source>
        <dbReference type="ARBA" id="ARBA00022694"/>
    </source>
</evidence>
<evidence type="ECO:0000256" key="6">
    <source>
        <dbReference type="ARBA" id="ARBA00023315"/>
    </source>
</evidence>
<feature type="binding site" evidence="8">
    <location>
        <position position="304"/>
    </location>
    <ligand>
        <name>Fe cation</name>
        <dbReference type="ChEBI" id="CHEBI:24875"/>
    </ligand>
</feature>
<feature type="binding site" evidence="8">
    <location>
        <position position="274"/>
    </location>
    <ligand>
        <name>substrate</name>
    </ligand>
</feature>
<dbReference type="EMBL" id="PFBX01000014">
    <property type="protein sequence ID" value="PIT87661.1"/>
    <property type="molecule type" value="Genomic_DNA"/>
</dbReference>
<evidence type="ECO:0000256" key="5">
    <source>
        <dbReference type="ARBA" id="ARBA00023004"/>
    </source>
</evidence>
<comment type="cofactor">
    <cofactor evidence="8">
        <name>Fe(2+)</name>
        <dbReference type="ChEBI" id="CHEBI:29033"/>
    </cofactor>
    <text evidence="8">Binds 1 Fe(2+) ion per subunit.</text>
</comment>
<comment type="function">
    <text evidence="8">Required for the formation of a threonylcarbamoyl group on adenosine at position 37 (t(6)A37) in tRNAs that read codons beginning with adenine. Is involved in the transfer of the threonylcarbamoyl moiety of threonylcarbamoyl-AMP (TC-AMP) to the N6 group of A37, together with TsaE and TsaB. TsaD likely plays a direct catalytic role in this reaction.</text>
</comment>
<comment type="catalytic activity">
    <reaction evidence="7 8">
        <text>L-threonylcarbamoyladenylate + adenosine(37) in tRNA = N(6)-L-threonylcarbamoyladenosine(37) in tRNA + AMP + H(+)</text>
        <dbReference type="Rhea" id="RHEA:37059"/>
        <dbReference type="Rhea" id="RHEA-COMP:10162"/>
        <dbReference type="Rhea" id="RHEA-COMP:10163"/>
        <dbReference type="ChEBI" id="CHEBI:15378"/>
        <dbReference type="ChEBI" id="CHEBI:73682"/>
        <dbReference type="ChEBI" id="CHEBI:74411"/>
        <dbReference type="ChEBI" id="CHEBI:74418"/>
        <dbReference type="ChEBI" id="CHEBI:456215"/>
        <dbReference type="EC" id="2.3.1.234"/>
    </reaction>
</comment>
<keyword evidence="3 8" id="KW-0819">tRNA processing</keyword>